<dbReference type="InterPro" id="IPR011990">
    <property type="entry name" value="TPR-like_helical_dom_sf"/>
</dbReference>
<evidence type="ECO:0000313" key="1">
    <source>
        <dbReference type="EMBL" id="MFC7667171.1"/>
    </source>
</evidence>
<protein>
    <submittedName>
        <fullName evidence="1">Tetratricopeptide repeat protein</fullName>
    </submittedName>
</protein>
<dbReference type="Pfam" id="PF13424">
    <property type="entry name" value="TPR_12"/>
    <property type="match status" value="1"/>
</dbReference>
<organism evidence="1 2">
    <name type="scientific">Hymenobacter humi</name>
    <dbReference type="NCBI Taxonomy" id="1411620"/>
    <lineage>
        <taxon>Bacteria</taxon>
        <taxon>Pseudomonadati</taxon>
        <taxon>Bacteroidota</taxon>
        <taxon>Cytophagia</taxon>
        <taxon>Cytophagales</taxon>
        <taxon>Hymenobacteraceae</taxon>
        <taxon>Hymenobacter</taxon>
    </lineage>
</organism>
<dbReference type="RefSeq" id="WP_380205931.1">
    <property type="nucleotide sequence ID" value="NZ_JBHTEK010000001.1"/>
</dbReference>
<dbReference type="EMBL" id="JBHTEK010000001">
    <property type="protein sequence ID" value="MFC7667171.1"/>
    <property type="molecule type" value="Genomic_DNA"/>
</dbReference>
<accession>A0ABW2U2U7</accession>
<evidence type="ECO:0000313" key="2">
    <source>
        <dbReference type="Proteomes" id="UP001596513"/>
    </source>
</evidence>
<dbReference type="Proteomes" id="UP001596513">
    <property type="component" value="Unassembled WGS sequence"/>
</dbReference>
<dbReference type="SUPFAM" id="SSF48452">
    <property type="entry name" value="TPR-like"/>
    <property type="match status" value="1"/>
</dbReference>
<reference evidence="2" key="1">
    <citation type="journal article" date="2019" name="Int. J. Syst. Evol. Microbiol.">
        <title>The Global Catalogue of Microorganisms (GCM) 10K type strain sequencing project: providing services to taxonomists for standard genome sequencing and annotation.</title>
        <authorList>
            <consortium name="The Broad Institute Genomics Platform"/>
            <consortium name="The Broad Institute Genome Sequencing Center for Infectious Disease"/>
            <person name="Wu L."/>
            <person name="Ma J."/>
        </authorList>
    </citation>
    <scope>NUCLEOTIDE SEQUENCE [LARGE SCALE GENOMIC DNA]</scope>
    <source>
        <strain evidence="2">JCM 19635</strain>
    </source>
</reference>
<name>A0ABW2U2U7_9BACT</name>
<sequence length="104" mass="11548">MGLGFYYRHRGEYGPAESYSEQARLGFKQVGNRVGQTRSLYNLSSIFSEQGMYVKSLTANRKGLALAEAQQDRKWMAFLNTRLGITSTQAWANTTTPGSTSGRA</sequence>
<comment type="caution">
    <text evidence="1">The sequence shown here is derived from an EMBL/GenBank/DDBJ whole genome shotgun (WGS) entry which is preliminary data.</text>
</comment>
<keyword evidence="2" id="KW-1185">Reference proteome</keyword>
<dbReference type="Gene3D" id="1.25.40.10">
    <property type="entry name" value="Tetratricopeptide repeat domain"/>
    <property type="match status" value="1"/>
</dbReference>
<gene>
    <name evidence="1" type="ORF">ACFQT0_06885</name>
</gene>
<proteinExistence type="predicted"/>